<dbReference type="EMBL" id="JACHVS010000001">
    <property type="protein sequence ID" value="MBB2994901.1"/>
    <property type="molecule type" value="Genomic_DNA"/>
</dbReference>
<organism evidence="3 4">
    <name type="scientific">Paeniglutamicibacter cryotolerans</name>
    <dbReference type="NCBI Taxonomy" id="670079"/>
    <lineage>
        <taxon>Bacteria</taxon>
        <taxon>Bacillati</taxon>
        <taxon>Actinomycetota</taxon>
        <taxon>Actinomycetes</taxon>
        <taxon>Micrococcales</taxon>
        <taxon>Micrococcaceae</taxon>
        <taxon>Paeniglutamicibacter</taxon>
    </lineage>
</organism>
<gene>
    <name evidence="3" type="ORF">E9229_001092</name>
</gene>
<sequence length="361" mass="39158">MEHPVRISIIVPARDQAPYICDALSSLTAAADDRYGLEVLVVDDGSTDGTGELAAAFAQRLPGLRILRNEVPTGVSNARNAGLAAATGELIGFLDPDDWLAPGQLARAADELLELNVDFVRFGHVRVAGSKRTLHHPPQARTSTVLDPRSDIGPIEAASMVDYCFVWAGLYRRTALEAMGPYFEPDTHTAEDRLWIWKLHLSARSYAVIDAPGIFYRRGLPGSLTQVHDERQLDFAPVYAKLFALLASDPDAGALWPKAVRQFLAIGCHHLNRPGQSDDLCTSLHRVLRTSLAGLPKIRLVDGLAALDPRRRAQLLPLCPAGTAAGLHQYREPTAPAPAPRRMPVVLGAPGPSPEQIRTLP</sequence>
<dbReference type="PANTHER" id="PTHR43685:SF11">
    <property type="entry name" value="GLYCOSYLTRANSFERASE TAGX-RELATED"/>
    <property type="match status" value="1"/>
</dbReference>
<feature type="domain" description="Glycosyltransferase 2-like" evidence="2">
    <location>
        <begin position="8"/>
        <end position="176"/>
    </location>
</feature>
<reference evidence="3 4" key="1">
    <citation type="submission" date="2020-08" db="EMBL/GenBank/DDBJ databases">
        <title>Sequencing the genomes of 1000 actinobacteria strains.</title>
        <authorList>
            <person name="Klenk H.-P."/>
        </authorList>
    </citation>
    <scope>NUCLEOTIDE SEQUENCE [LARGE SCALE GENOMIC DNA]</scope>
    <source>
        <strain evidence="3 4">DSM 22826</strain>
    </source>
</reference>
<dbReference type="InterPro" id="IPR050834">
    <property type="entry name" value="Glycosyltransf_2"/>
</dbReference>
<dbReference type="PANTHER" id="PTHR43685">
    <property type="entry name" value="GLYCOSYLTRANSFERASE"/>
    <property type="match status" value="1"/>
</dbReference>
<dbReference type="RefSeq" id="WP_183510227.1">
    <property type="nucleotide sequence ID" value="NZ_BAABGK010000013.1"/>
</dbReference>
<protein>
    <recommendedName>
        <fullName evidence="2">Glycosyltransferase 2-like domain-containing protein</fullName>
    </recommendedName>
</protein>
<dbReference type="Pfam" id="PF00535">
    <property type="entry name" value="Glycos_transf_2"/>
    <property type="match status" value="1"/>
</dbReference>
<dbReference type="Proteomes" id="UP000523000">
    <property type="component" value="Unassembled WGS sequence"/>
</dbReference>
<keyword evidence="4" id="KW-1185">Reference proteome</keyword>
<feature type="region of interest" description="Disordered" evidence="1">
    <location>
        <begin position="332"/>
        <end position="361"/>
    </location>
</feature>
<dbReference type="SUPFAM" id="SSF53448">
    <property type="entry name" value="Nucleotide-diphospho-sugar transferases"/>
    <property type="match status" value="1"/>
</dbReference>
<dbReference type="CDD" id="cd00761">
    <property type="entry name" value="Glyco_tranf_GTA_type"/>
    <property type="match status" value="1"/>
</dbReference>
<name>A0A839QS81_9MICC</name>
<proteinExistence type="predicted"/>
<evidence type="ECO:0000256" key="1">
    <source>
        <dbReference type="SAM" id="MobiDB-lite"/>
    </source>
</evidence>
<accession>A0A839QS81</accession>
<dbReference type="AlphaFoldDB" id="A0A839QS81"/>
<comment type="caution">
    <text evidence="3">The sequence shown here is derived from an EMBL/GenBank/DDBJ whole genome shotgun (WGS) entry which is preliminary data.</text>
</comment>
<evidence type="ECO:0000313" key="4">
    <source>
        <dbReference type="Proteomes" id="UP000523000"/>
    </source>
</evidence>
<evidence type="ECO:0000313" key="3">
    <source>
        <dbReference type="EMBL" id="MBB2994901.1"/>
    </source>
</evidence>
<dbReference type="Gene3D" id="3.90.550.10">
    <property type="entry name" value="Spore Coat Polysaccharide Biosynthesis Protein SpsA, Chain A"/>
    <property type="match status" value="1"/>
</dbReference>
<evidence type="ECO:0000259" key="2">
    <source>
        <dbReference type="Pfam" id="PF00535"/>
    </source>
</evidence>
<dbReference type="InterPro" id="IPR029044">
    <property type="entry name" value="Nucleotide-diphossugar_trans"/>
</dbReference>
<dbReference type="InterPro" id="IPR001173">
    <property type="entry name" value="Glyco_trans_2-like"/>
</dbReference>